<dbReference type="GO" id="GO:0004803">
    <property type="term" value="F:transposase activity"/>
    <property type="evidence" value="ECO:0007669"/>
    <property type="project" value="TreeGrafter"/>
</dbReference>
<dbReference type="InterPro" id="IPR009057">
    <property type="entry name" value="Homeodomain-like_sf"/>
</dbReference>
<organism evidence="3 4">
    <name type="scientific">Porphyromonas circumdentaria</name>
    <dbReference type="NCBI Taxonomy" id="29524"/>
    <lineage>
        <taxon>Bacteria</taxon>
        <taxon>Pseudomonadati</taxon>
        <taxon>Bacteroidota</taxon>
        <taxon>Bacteroidia</taxon>
        <taxon>Bacteroidales</taxon>
        <taxon>Porphyromonadaceae</taxon>
        <taxon>Porphyromonas</taxon>
    </lineage>
</organism>
<dbReference type="InterPro" id="IPR051917">
    <property type="entry name" value="Transposase-Integrase"/>
</dbReference>
<dbReference type="GO" id="GO:0032196">
    <property type="term" value="P:transposition"/>
    <property type="evidence" value="ECO:0007669"/>
    <property type="project" value="TreeGrafter"/>
</dbReference>
<dbReference type="PANTHER" id="PTHR10948:SF23">
    <property type="entry name" value="TRANSPOSASE INSI FOR INSERTION SEQUENCE ELEMENT IS30A-RELATED"/>
    <property type="match status" value="1"/>
</dbReference>
<protein>
    <submittedName>
        <fullName evidence="3">Helix-turn-helix domain-containing protein</fullName>
    </submittedName>
</protein>
<keyword evidence="1" id="KW-0233">DNA recombination</keyword>
<name>A0A1T4M3Z4_9PORP</name>
<gene>
    <name evidence="3" type="ORF">SAMN02745171_00620</name>
</gene>
<reference evidence="4" key="1">
    <citation type="submission" date="2017-02" db="EMBL/GenBank/DDBJ databases">
        <authorList>
            <person name="Varghese N."/>
            <person name="Submissions S."/>
        </authorList>
    </citation>
    <scope>NUCLEOTIDE SEQUENCE [LARGE SCALE GENOMIC DNA]</scope>
    <source>
        <strain evidence="4">ATCC 51356</strain>
    </source>
</reference>
<accession>A0A1T4M3Z4</accession>
<dbReference type="NCBIfam" id="NF033563">
    <property type="entry name" value="transpos_IS30"/>
    <property type="match status" value="1"/>
</dbReference>
<dbReference type="SUPFAM" id="SSF46689">
    <property type="entry name" value="Homeodomain-like"/>
    <property type="match status" value="1"/>
</dbReference>
<dbReference type="OrthoDB" id="9803231at2"/>
<dbReference type="GO" id="GO:0005829">
    <property type="term" value="C:cytosol"/>
    <property type="evidence" value="ECO:0007669"/>
    <property type="project" value="TreeGrafter"/>
</dbReference>
<dbReference type="Proteomes" id="UP000190121">
    <property type="component" value="Unassembled WGS sequence"/>
</dbReference>
<evidence type="ECO:0000259" key="2">
    <source>
        <dbReference type="Pfam" id="PF13936"/>
    </source>
</evidence>
<sequence>MKKYNHLSREQGYTIDRLLKQKKSYSFIAQTIGMSTSTVSREVKRNKTARGRYPCHTAHMYATERKEWRWYPRKFTDKMREQVVQILREKQWSPEQIVGRFRLKGIPIVGKTTLYTFLHEDKALGGDLYQLTRHHLKYRRKSLAKPLKSQWEKRKGIDQRPQCINQEERFGDFEMDLIIGAKQQEAILTLTDRKTDYAIIEPLPKGGKLQIKTIQNLLNNRPRKKLNFQSPMELLDIYL</sequence>
<dbReference type="InterPro" id="IPR025246">
    <property type="entry name" value="IS30-like_HTH"/>
</dbReference>
<evidence type="ECO:0000313" key="3">
    <source>
        <dbReference type="EMBL" id="SJZ61615.1"/>
    </source>
</evidence>
<dbReference type="Pfam" id="PF13936">
    <property type="entry name" value="HTH_38"/>
    <property type="match status" value="1"/>
</dbReference>
<evidence type="ECO:0000256" key="1">
    <source>
        <dbReference type="ARBA" id="ARBA00023172"/>
    </source>
</evidence>
<dbReference type="InterPro" id="IPR053392">
    <property type="entry name" value="Transposase_IS30-like"/>
</dbReference>
<keyword evidence="4" id="KW-1185">Reference proteome</keyword>
<proteinExistence type="predicted"/>
<dbReference type="PANTHER" id="PTHR10948">
    <property type="entry name" value="TRANSPOSASE"/>
    <property type="match status" value="1"/>
</dbReference>
<dbReference type="RefSeq" id="WP_078736577.1">
    <property type="nucleotide sequence ID" value="NZ_FUXE01000005.1"/>
</dbReference>
<feature type="domain" description="Transposase IS30-like HTH" evidence="2">
    <location>
        <begin position="3"/>
        <end position="46"/>
    </location>
</feature>
<evidence type="ECO:0000313" key="4">
    <source>
        <dbReference type="Proteomes" id="UP000190121"/>
    </source>
</evidence>
<dbReference type="GO" id="GO:0006310">
    <property type="term" value="P:DNA recombination"/>
    <property type="evidence" value="ECO:0007669"/>
    <property type="project" value="UniProtKB-KW"/>
</dbReference>
<dbReference type="EMBL" id="FUXE01000005">
    <property type="protein sequence ID" value="SJZ61615.1"/>
    <property type="molecule type" value="Genomic_DNA"/>
</dbReference>
<dbReference type="STRING" id="29524.SAMN02745171_00620"/>
<dbReference type="AlphaFoldDB" id="A0A1T4M3Z4"/>